<feature type="domain" description="Aminomethyltransferase C-terminal" evidence="3">
    <location>
        <begin position="363"/>
        <end position="442"/>
    </location>
</feature>
<dbReference type="SUPFAM" id="SSF101790">
    <property type="entry name" value="Aminomethyltransferase beta-barrel domain"/>
    <property type="match status" value="1"/>
</dbReference>
<dbReference type="InterPro" id="IPR029043">
    <property type="entry name" value="GcvT/YgfZ_C"/>
</dbReference>
<dbReference type="Gene3D" id="3.30.70.1400">
    <property type="entry name" value="Aminomethyltransferase beta-barrel domains"/>
    <property type="match status" value="1"/>
</dbReference>
<dbReference type="InterPro" id="IPR013977">
    <property type="entry name" value="GcvT_C"/>
</dbReference>
<dbReference type="PANTHER" id="PTHR43757:SF2">
    <property type="entry name" value="AMINOMETHYLTRANSFERASE, MITOCHONDRIAL"/>
    <property type="match status" value="1"/>
</dbReference>
<evidence type="ECO:0000259" key="4">
    <source>
        <dbReference type="Pfam" id="PF16350"/>
    </source>
</evidence>
<comment type="caution">
    <text evidence="5">The sequence shown here is derived from an EMBL/GenBank/DDBJ whole genome shotgun (WGS) entry which is preliminary data.</text>
</comment>
<feature type="domain" description="FAD dependent oxidoreductase central" evidence="4">
    <location>
        <begin position="11"/>
        <end position="64"/>
    </location>
</feature>
<dbReference type="Pfam" id="PF01571">
    <property type="entry name" value="GCV_T"/>
    <property type="match status" value="1"/>
</dbReference>
<dbReference type="InterPro" id="IPR006222">
    <property type="entry name" value="GCVT_N"/>
</dbReference>
<accession>A0ABT7F1S7</accession>
<dbReference type="InterPro" id="IPR027266">
    <property type="entry name" value="TrmE/GcvT-like"/>
</dbReference>
<dbReference type="Gene3D" id="2.40.30.110">
    <property type="entry name" value="Aminomethyltransferase beta-barrel domains"/>
    <property type="match status" value="1"/>
</dbReference>
<dbReference type="SUPFAM" id="SSF103025">
    <property type="entry name" value="Folate-binding domain"/>
    <property type="match status" value="1"/>
</dbReference>
<gene>
    <name evidence="5" type="ORF">QO033_12840</name>
</gene>
<feature type="domain" description="GCVT N-terminal" evidence="2">
    <location>
        <begin position="68"/>
        <end position="344"/>
    </location>
</feature>
<sequence length="450" mass="49286">MGARLSRWILNGDPGIDMSALDPRRFGNYISKRWTVDKVRETWGRHMHAHVPGEDRPAGRPLKTVGSYDLLTAQGAVWTVLDGYEVPSWYAPTPELAIPEFSFRKTAHMKYVAAEVRATRTNAGLIEMSPMTKFRVRGPGAAAWLDGIIANALPRIGRLSLSVVCNARGGIDAEYTVVRYSEDDFYLVSTPSGEVYNADQLSRLLPEDGSVTLENQSEQLGVIAIAGPKSRDILQPLTDNDLSNEAFPWLSAQIGEVGYARDVHLIRVSYTGELGWELHHPIAYNRHLVDTILKAGGPHGLVPVGLKALDSMRLEKSYRAIHRELSQDISPLEAGLQRFVKLDKGAFPGREALQAQRDAGLDRALVTLTLPACETSVLADEGVYHDGRLIGRVTSGGYSYHFGHDIAMALVPPALAVEGTALQVAIHGELRNARVVPDSLYDPGSSRARL</sequence>
<dbReference type="RefSeq" id="WP_284481418.1">
    <property type="nucleotide sequence ID" value="NZ_JASNJD010000008.1"/>
</dbReference>
<protein>
    <submittedName>
        <fullName evidence="5">Glycine cleavage T C-terminal barrel domain-containing protein</fullName>
    </submittedName>
</protein>
<dbReference type="Proteomes" id="UP001243757">
    <property type="component" value="Unassembled WGS sequence"/>
</dbReference>
<evidence type="ECO:0000313" key="5">
    <source>
        <dbReference type="EMBL" id="MDK3018564.1"/>
    </source>
</evidence>
<evidence type="ECO:0000259" key="2">
    <source>
        <dbReference type="Pfam" id="PF01571"/>
    </source>
</evidence>
<dbReference type="Pfam" id="PF16350">
    <property type="entry name" value="FAO_M"/>
    <property type="match status" value="1"/>
</dbReference>
<dbReference type="InterPro" id="IPR028896">
    <property type="entry name" value="GcvT/YgfZ/DmdA"/>
</dbReference>
<dbReference type="Pfam" id="PF08669">
    <property type="entry name" value="GCV_T_C"/>
    <property type="match status" value="1"/>
</dbReference>
<evidence type="ECO:0000313" key="6">
    <source>
        <dbReference type="Proteomes" id="UP001243757"/>
    </source>
</evidence>
<evidence type="ECO:0000256" key="1">
    <source>
        <dbReference type="ARBA" id="ARBA00008609"/>
    </source>
</evidence>
<organism evidence="5 6">
    <name type="scientific">Pseudodonghicola flavimaris</name>
    <dbReference type="NCBI Taxonomy" id="3050036"/>
    <lineage>
        <taxon>Bacteria</taxon>
        <taxon>Pseudomonadati</taxon>
        <taxon>Pseudomonadota</taxon>
        <taxon>Alphaproteobacteria</taxon>
        <taxon>Rhodobacterales</taxon>
        <taxon>Paracoccaceae</taxon>
        <taxon>Pseudodonghicola</taxon>
    </lineage>
</organism>
<dbReference type="EMBL" id="JASNJD010000008">
    <property type="protein sequence ID" value="MDK3018564.1"/>
    <property type="molecule type" value="Genomic_DNA"/>
</dbReference>
<dbReference type="Gene3D" id="3.50.50.60">
    <property type="entry name" value="FAD/NAD(P)-binding domain"/>
    <property type="match status" value="1"/>
</dbReference>
<dbReference type="Gene3D" id="3.30.1360.120">
    <property type="entry name" value="Probable tRNA modification gtpase trme, domain 1"/>
    <property type="match status" value="1"/>
</dbReference>
<name>A0ABT7F1S7_9RHOB</name>
<dbReference type="InterPro" id="IPR036188">
    <property type="entry name" value="FAD/NAD-bd_sf"/>
</dbReference>
<reference evidence="5 6" key="1">
    <citation type="submission" date="2023-05" db="EMBL/GenBank/DDBJ databases">
        <title>Pseudodonghicola sp. nov.</title>
        <authorList>
            <person name="Huang J."/>
        </authorList>
    </citation>
    <scope>NUCLEOTIDE SEQUENCE [LARGE SCALE GENOMIC DNA]</scope>
    <source>
        <strain evidence="5 6">IC7</strain>
    </source>
</reference>
<dbReference type="InterPro" id="IPR032503">
    <property type="entry name" value="FAO_M"/>
</dbReference>
<keyword evidence="6" id="KW-1185">Reference proteome</keyword>
<proteinExistence type="inferred from homology"/>
<evidence type="ECO:0000259" key="3">
    <source>
        <dbReference type="Pfam" id="PF08669"/>
    </source>
</evidence>
<comment type="similarity">
    <text evidence="1">Belongs to the GcvT family.</text>
</comment>
<dbReference type="PANTHER" id="PTHR43757">
    <property type="entry name" value="AMINOMETHYLTRANSFERASE"/>
    <property type="match status" value="1"/>
</dbReference>